<comment type="similarity">
    <text evidence="1 3">Belongs to the type-B carboxylesterase/lipase family.</text>
</comment>
<organism evidence="6 7">
    <name type="scientific">Blumeria graminis f. sp. triticale</name>
    <dbReference type="NCBI Taxonomy" id="1689686"/>
    <lineage>
        <taxon>Eukaryota</taxon>
        <taxon>Fungi</taxon>
        <taxon>Dikarya</taxon>
        <taxon>Ascomycota</taxon>
        <taxon>Pezizomycotina</taxon>
        <taxon>Leotiomycetes</taxon>
        <taxon>Erysiphales</taxon>
        <taxon>Erysiphaceae</taxon>
        <taxon>Blumeria</taxon>
    </lineage>
</organism>
<comment type="caution">
    <text evidence="6">The sequence shown here is derived from an EMBL/GenBank/DDBJ whole genome shotgun (WGS) entry which is preliminary data.</text>
</comment>
<dbReference type="PROSITE" id="PS00122">
    <property type="entry name" value="CARBOXYLESTERASE_B_1"/>
    <property type="match status" value="1"/>
</dbReference>
<dbReference type="PANTHER" id="PTHR43918">
    <property type="entry name" value="ACETYLCHOLINESTERASE"/>
    <property type="match status" value="1"/>
</dbReference>
<sequence>MRFSTLPFVLSIISIHAKELLSRQTEWQVGQPVSTSSGTVTGHDGGNDTKVSEYLGIPFAEPPIGKFRFAAPRKFVGTAQLNGTKFGPSCQVKPGSSSPTPDELAKANLTAETAIVDNLFTDHNQVNEDCLYLNVWTKPQVGEKKKAVLVWIYGGAFNTGSSSINAYNGRNLAALEDVVVVSLNYRLNIFGFPAHPNGTYNVAFLDQRLAIEWVRDNIEKFGGDSSRISIFGQSAGASSIDFYTYAWESDPIASGFIMESGTVFSWGLPNSASTTTAAWFSTSQKLGCGNSTSPSNSVLSCMQSKSPEEIYAAIPSGPASEILGSFGPTIDNSIVFSNYSGRAPANVPVLLGNNDYEAGLFRTEFSMHGIELSETFWTDFNLQEFTCPCSDRANSSIAAKVPTWRYRYMGVYPNLEISPKAGAWHGAEIPLIFNTAPENMSSTAEEIATGKYIRGAWSAFAKNPSDGLTKYGWPKYDPTQDTLVRIGRKDIPGPSLINPYRYDADCPFFNVSSTDPSKFPDVPDYGASVTPTGTGGEAPSATGSTIPPISSANSASTLNTRAVGVFGSTSLMMIFGRHF</sequence>
<dbReference type="InterPro" id="IPR050654">
    <property type="entry name" value="AChE-related_enzymes"/>
</dbReference>
<dbReference type="InterPro" id="IPR019826">
    <property type="entry name" value="Carboxylesterase_B_AS"/>
</dbReference>
<evidence type="ECO:0000256" key="1">
    <source>
        <dbReference type="ARBA" id="ARBA00005964"/>
    </source>
</evidence>
<proteinExistence type="inferred from homology"/>
<dbReference type="Proteomes" id="UP000683417">
    <property type="component" value="Unassembled WGS sequence"/>
</dbReference>
<dbReference type="AlphaFoldDB" id="A0A9W4D2Z4"/>
<dbReference type="PANTHER" id="PTHR43918:SF4">
    <property type="entry name" value="CARBOXYLIC ESTER HYDROLASE"/>
    <property type="match status" value="1"/>
</dbReference>
<dbReference type="EMBL" id="CAJHIT010000008">
    <property type="protein sequence ID" value="CAD6503755.1"/>
    <property type="molecule type" value="Genomic_DNA"/>
</dbReference>
<dbReference type="InterPro" id="IPR002018">
    <property type="entry name" value="CarbesteraseB"/>
</dbReference>
<evidence type="ECO:0000256" key="3">
    <source>
        <dbReference type="RuleBase" id="RU361235"/>
    </source>
</evidence>
<evidence type="ECO:0000313" key="6">
    <source>
        <dbReference type="EMBL" id="CAD6503755.1"/>
    </source>
</evidence>
<name>A0A9W4D2Z4_BLUGR</name>
<feature type="domain" description="Carboxylesterase type B" evidence="5">
    <location>
        <begin position="33"/>
        <end position="364"/>
    </location>
</feature>
<reference evidence="6" key="1">
    <citation type="submission" date="2020-10" db="EMBL/GenBank/DDBJ databases">
        <authorList>
            <person name="Muller C M."/>
        </authorList>
    </citation>
    <scope>NUCLEOTIDE SEQUENCE</scope>
    <source>
        <strain evidence="6">THUN-12</strain>
    </source>
</reference>
<dbReference type="Pfam" id="PF00135">
    <property type="entry name" value="COesterase"/>
    <property type="match status" value="2"/>
</dbReference>
<accession>A0A9W4D2Z4</accession>
<dbReference type="GO" id="GO:0052689">
    <property type="term" value="F:carboxylic ester hydrolase activity"/>
    <property type="evidence" value="ECO:0007669"/>
    <property type="project" value="TreeGrafter"/>
</dbReference>
<evidence type="ECO:0000256" key="2">
    <source>
        <dbReference type="ARBA" id="ARBA00022801"/>
    </source>
</evidence>
<gene>
    <name evidence="6" type="ORF">BGTH12_LOCUS5113</name>
</gene>
<feature type="region of interest" description="Disordered" evidence="4">
    <location>
        <begin position="526"/>
        <end position="553"/>
    </location>
</feature>
<keyword evidence="2 3" id="KW-0378">Hydrolase</keyword>
<dbReference type="EC" id="3.1.1.-" evidence="3"/>
<evidence type="ECO:0000313" key="7">
    <source>
        <dbReference type="Proteomes" id="UP000683417"/>
    </source>
</evidence>
<protein>
    <recommendedName>
        <fullName evidence="3">Carboxylic ester hydrolase</fullName>
        <ecNumber evidence="3">3.1.1.-</ecNumber>
    </recommendedName>
</protein>
<evidence type="ECO:0000256" key="4">
    <source>
        <dbReference type="SAM" id="MobiDB-lite"/>
    </source>
</evidence>
<evidence type="ECO:0000259" key="5">
    <source>
        <dbReference type="Pfam" id="PF00135"/>
    </source>
</evidence>
<feature type="compositionally biased region" description="Polar residues" evidence="4">
    <location>
        <begin position="541"/>
        <end position="553"/>
    </location>
</feature>
<feature type="domain" description="Carboxylesterase type B" evidence="5">
    <location>
        <begin position="384"/>
        <end position="489"/>
    </location>
</feature>